<evidence type="ECO:0000313" key="2">
    <source>
        <dbReference type="Proteomes" id="UP000318055"/>
    </source>
</evidence>
<dbReference type="RefSeq" id="WP_145847633.1">
    <property type="nucleotide sequence ID" value="NZ_CP042239.1"/>
</dbReference>
<sequence>MASAIGLRVYRIGVHARGNPSLVAFDDDDLSQSVPDFIAAFMKLHSTVVQNDALERSWYFEEKDEDGPGNSQGYVHYGTFGFESNFIDTKTKEHNYRRKTTDIEEIPLFYEFWCPENSSFGFAAFQSFQGRSCIGLVMTKMKEAFENANPNHILSFKKLLPNDAKGSAYYSAPVKQLRLIKRKAPSDIADRYFDNPSPEPIDFEIIMSARRRRNLGDLTSLLNSVKSGGAKSVITHDGIDFPEAVAEIRVGNRTRRVGVLGFTGDAGVIDVTDVIVRGSDGHPTFESLKKESDTILRDFYDTMEGSKE</sequence>
<dbReference type="KEGG" id="ssua:FPZ54_12405"/>
<dbReference type="AlphaFoldDB" id="A0A518RH11"/>
<reference evidence="1 2" key="1">
    <citation type="submission" date="2019-07" db="EMBL/GenBank/DDBJ databases">
        <title>Sphingomonas alkalisoli sp. nov., isolated from rhizosphere soil of Suaedae salsa.</title>
        <authorList>
            <person name="Zhang H."/>
            <person name="Xu L."/>
            <person name="Zhang J.-X."/>
            <person name="Sun J.-Q."/>
        </authorList>
    </citation>
    <scope>NUCLEOTIDE SEQUENCE [LARGE SCALE GENOMIC DNA]</scope>
    <source>
        <strain evidence="1 2">XS-10</strain>
    </source>
</reference>
<proteinExistence type="predicted"/>
<evidence type="ECO:0000313" key="1">
    <source>
        <dbReference type="EMBL" id="QDX26730.1"/>
    </source>
</evidence>
<dbReference type="EMBL" id="CP042239">
    <property type="protein sequence ID" value="QDX26730.1"/>
    <property type="molecule type" value="Genomic_DNA"/>
</dbReference>
<dbReference type="OrthoDB" id="7593174at2"/>
<dbReference type="Proteomes" id="UP000318055">
    <property type="component" value="Chromosome"/>
</dbReference>
<gene>
    <name evidence="1" type="ORF">FPZ54_12405</name>
</gene>
<protein>
    <submittedName>
        <fullName evidence="1">Uncharacterized protein</fullName>
    </submittedName>
</protein>
<keyword evidence="2" id="KW-1185">Reference proteome</keyword>
<organism evidence="1 2">
    <name type="scientific">Sphingomonas suaedae</name>
    <dbReference type="NCBI Taxonomy" id="2599297"/>
    <lineage>
        <taxon>Bacteria</taxon>
        <taxon>Pseudomonadati</taxon>
        <taxon>Pseudomonadota</taxon>
        <taxon>Alphaproteobacteria</taxon>
        <taxon>Sphingomonadales</taxon>
        <taxon>Sphingomonadaceae</taxon>
        <taxon>Sphingomonas</taxon>
    </lineage>
</organism>
<accession>A0A518RH11</accession>
<name>A0A518RH11_9SPHN</name>